<protein>
    <submittedName>
        <fullName evidence="1">Uncharacterized protein</fullName>
    </submittedName>
</protein>
<dbReference type="KEGG" id="slom:PXH66_06690"/>
<name>A0AAF0CR51_9BACT</name>
<accession>A0AAF0CR51</accession>
<dbReference type="AlphaFoldDB" id="A0AAF0CR51"/>
<reference evidence="1" key="1">
    <citation type="submission" date="2023-03" db="EMBL/GenBank/DDBJ databases">
        <title>Lomoglobus Profundus gen. nov., sp. nov., a novel member of the phylum Verrucomicrobia, isolated from deep-marine sediment of South China Sea.</title>
        <authorList>
            <person name="Ahmad T."/>
            <person name="Ishaq S.E."/>
            <person name="Wang F."/>
        </authorList>
    </citation>
    <scope>NUCLEOTIDE SEQUENCE</scope>
    <source>
        <strain evidence="1">LMO-M01</strain>
    </source>
</reference>
<sequence length="170" mass="18314">MATVTASFKLKIKKDGFKPISDNTGCDFTINAGSNNPHYVTLSGDGCDSFITIKVYKIPSGDSLQFVFKLEDPNYTVVGVYFNPLFETAKNPNSTDRSHPVGHPALLGTMSFPVIKTAPLGLVGKVSKGSKLTIKLTDLIAGYFFAIVVQSLPSMELGLLDPGIDPRIQD</sequence>
<evidence type="ECO:0000313" key="1">
    <source>
        <dbReference type="EMBL" id="WED66535.1"/>
    </source>
</evidence>
<keyword evidence="2" id="KW-1185">Reference proteome</keyword>
<gene>
    <name evidence="1" type="ORF">PXH66_06690</name>
</gene>
<dbReference type="RefSeq" id="WP_330929019.1">
    <property type="nucleotide sequence ID" value="NZ_CP119075.1"/>
</dbReference>
<organism evidence="1 2">
    <name type="scientific">Synoicihabitans lomoniglobus</name>
    <dbReference type="NCBI Taxonomy" id="2909285"/>
    <lineage>
        <taxon>Bacteria</taxon>
        <taxon>Pseudomonadati</taxon>
        <taxon>Verrucomicrobiota</taxon>
        <taxon>Opitutia</taxon>
        <taxon>Opitutales</taxon>
        <taxon>Opitutaceae</taxon>
        <taxon>Synoicihabitans</taxon>
    </lineage>
</organism>
<proteinExistence type="predicted"/>
<dbReference type="Proteomes" id="UP001218638">
    <property type="component" value="Chromosome"/>
</dbReference>
<dbReference type="EMBL" id="CP119075">
    <property type="protein sequence ID" value="WED66535.1"/>
    <property type="molecule type" value="Genomic_DNA"/>
</dbReference>
<evidence type="ECO:0000313" key="2">
    <source>
        <dbReference type="Proteomes" id="UP001218638"/>
    </source>
</evidence>